<organism evidence="1 2">
    <name type="scientific">Paenibacillus agaridevorans</name>
    <dbReference type="NCBI Taxonomy" id="171404"/>
    <lineage>
        <taxon>Bacteria</taxon>
        <taxon>Bacillati</taxon>
        <taxon>Bacillota</taxon>
        <taxon>Bacilli</taxon>
        <taxon>Bacillales</taxon>
        <taxon>Paenibacillaceae</taxon>
        <taxon>Paenibacillus</taxon>
    </lineage>
</organism>
<protein>
    <submittedName>
        <fullName evidence="1">Uncharacterized protein</fullName>
    </submittedName>
</protein>
<evidence type="ECO:0000313" key="2">
    <source>
        <dbReference type="Proteomes" id="UP000245202"/>
    </source>
</evidence>
<feature type="non-terminal residue" evidence="1">
    <location>
        <position position="35"/>
    </location>
</feature>
<gene>
    <name evidence="1" type="ORF">PAT3040_03863</name>
</gene>
<proteinExistence type="predicted"/>
<dbReference type="EMBL" id="BDQX01000203">
    <property type="protein sequence ID" value="GBG09222.1"/>
    <property type="molecule type" value="Genomic_DNA"/>
</dbReference>
<accession>A0A2R5ER99</accession>
<reference evidence="1 2" key="1">
    <citation type="submission" date="2017-08" db="EMBL/GenBank/DDBJ databases">
        <title>Substantial Increase in Enzyme Production by Combined Drug-Resistance Mutations in Paenibacillus agaridevorans.</title>
        <authorList>
            <person name="Tanaka Y."/>
            <person name="Funane K."/>
            <person name="Hosaka T."/>
            <person name="Shiwa Y."/>
            <person name="Fujita N."/>
            <person name="Miyazaki T."/>
            <person name="Yoshikawa H."/>
            <person name="Murakami K."/>
            <person name="Kasahara K."/>
            <person name="Inaoka T."/>
            <person name="Hiraga Y."/>
            <person name="Ochi K."/>
        </authorList>
    </citation>
    <scope>NUCLEOTIDE SEQUENCE [LARGE SCALE GENOMIC DNA]</scope>
    <source>
        <strain evidence="1 2">T-3040</strain>
    </source>
</reference>
<name>A0A2R5ER99_9BACL</name>
<dbReference type="AlphaFoldDB" id="A0A2R5ER99"/>
<sequence>MRQRNNAFKEVRYKAAQEALAGIKVGVLARKYEVA</sequence>
<evidence type="ECO:0000313" key="1">
    <source>
        <dbReference type="EMBL" id="GBG09222.1"/>
    </source>
</evidence>
<dbReference type="Proteomes" id="UP000245202">
    <property type="component" value="Unassembled WGS sequence"/>
</dbReference>
<keyword evidence="2" id="KW-1185">Reference proteome</keyword>
<comment type="caution">
    <text evidence="1">The sequence shown here is derived from an EMBL/GenBank/DDBJ whole genome shotgun (WGS) entry which is preliminary data.</text>
</comment>